<dbReference type="HAMAP" id="MF_00235">
    <property type="entry name" value="Adenylate_kinase_Adk"/>
    <property type="match status" value="1"/>
</dbReference>
<dbReference type="Proteomes" id="UP000324800">
    <property type="component" value="Unassembled WGS sequence"/>
</dbReference>
<feature type="coiled-coil region" evidence="6">
    <location>
        <begin position="427"/>
        <end position="458"/>
    </location>
</feature>
<dbReference type="EMBL" id="SNRW01006064">
    <property type="protein sequence ID" value="KAA6383801.1"/>
    <property type="molecule type" value="Genomic_DNA"/>
</dbReference>
<reference evidence="7 8" key="1">
    <citation type="submission" date="2019-03" db="EMBL/GenBank/DDBJ databases">
        <title>Single cell metagenomics reveals metabolic interactions within the superorganism composed of flagellate Streblomastix strix and complex community of Bacteroidetes bacteria on its surface.</title>
        <authorList>
            <person name="Treitli S.C."/>
            <person name="Kolisko M."/>
            <person name="Husnik F."/>
            <person name="Keeling P."/>
            <person name="Hampl V."/>
        </authorList>
    </citation>
    <scope>NUCLEOTIDE SEQUENCE [LARGE SCALE GENOMIC DNA]</scope>
    <source>
        <strain evidence="7">ST1C</strain>
    </source>
</reference>
<name>A0A5J4VML5_9EUKA</name>
<dbReference type="NCBIfam" id="TIGR01351">
    <property type="entry name" value="adk"/>
    <property type="match status" value="1"/>
</dbReference>
<dbReference type="OrthoDB" id="439792at2759"/>
<evidence type="ECO:0000256" key="1">
    <source>
        <dbReference type="ARBA" id="ARBA00007220"/>
    </source>
</evidence>
<evidence type="ECO:0000256" key="5">
    <source>
        <dbReference type="RuleBase" id="RU003330"/>
    </source>
</evidence>
<dbReference type="InterPro" id="IPR036193">
    <property type="entry name" value="ADK_active_lid_dom_sf"/>
</dbReference>
<evidence type="ECO:0000256" key="4">
    <source>
        <dbReference type="ARBA" id="ARBA00022777"/>
    </source>
</evidence>
<dbReference type="PROSITE" id="PS00113">
    <property type="entry name" value="ADENYLATE_KINASE"/>
    <property type="match status" value="1"/>
</dbReference>
<protein>
    <submittedName>
        <fullName evidence="7">Adenylate kinase</fullName>
    </submittedName>
</protein>
<dbReference type="InterPro" id="IPR027417">
    <property type="entry name" value="P-loop_NTPase"/>
</dbReference>
<dbReference type="InterPro" id="IPR033690">
    <property type="entry name" value="Adenylat_kinase_CS"/>
</dbReference>
<dbReference type="PRINTS" id="PR00094">
    <property type="entry name" value="ADENYLTKNASE"/>
</dbReference>
<dbReference type="AlphaFoldDB" id="A0A5J4VML5"/>
<accession>A0A5J4VML5</accession>
<keyword evidence="4 5" id="KW-0418">Kinase</keyword>
<dbReference type="SUPFAM" id="SSF52540">
    <property type="entry name" value="P-loop containing nucleoside triphosphate hydrolases"/>
    <property type="match status" value="2"/>
</dbReference>
<sequence length="497" mass="55451">MLKTSDFQEYAEQHAIFAMFSSLLQDIAVEKPAEPLSWIIAQIKKDIRRIIIVGAPMTGKGTQAEKIAAKYGVIHISTGDLMWTAVKQGTPLGKQAQTYMQSGTLVPDEIVIKLVKEKLAAKDVRERGWLLDGFPRTGVQANAMKAAGIIPTHVILLDAPESILMDRAQGRRLDPVTGKIYHIRNNPPPSNIASRCVLREDDKEEQIRNRIDSYNTNAYSLTKEYNHLLVKVNCNDNPDKVFQDIDRSLSRRIPPRTEPKRAPRIILKGAPNSGKATLSDLLVKKFKVVPLSLSQIIERDRSGVPNLPLPSDAELLSVVTKRLTTPDVISNGYVLTGYPNNAVQIAHLQNNSQTRPSHTIFIDLPKDELINRQTKRFFNPTTGEIIRRDLQGKEIVLRGPSPDYKPDPAVSKEDAKKFIQRDDDKDVKAVTARIDKGLKDLQNAEKEYKAAFKEHDATPIIRIDGTGPMLNVFERLSNVVEATRVATSFATVTPPDV</sequence>
<dbReference type="GO" id="GO:0005524">
    <property type="term" value="F:ATP binding"/>
    <property type="evidence" value="ECO:0007669"/>
    <property type="project" value="InterPro"/>
</dbReference>
<dbReference type="CDD" id="cd01428">
    <property type="entry name" value="ADK"/>
    <property type="match status" value="1"/>
</dbReference>
<comment type="caution">
    <text evidence="7">The sequence shown here is derived from an EMBL/GenBank/DDBJ whole genome shotgun (WGS) entry which is preliminary data.</text>
</comment>
<evidence type="ECO:0000256" key="3">
    <source>
        <dbReference type="ARBA" id="ARBA00022741"/>
    </source>
</evidence>
<evidence type="ECO:0000256" key="2">
    <source>
        <dbReference type="ARBA" id="ARBA00022679"/>
    </source>
</evidence>
<evidence type="ECO:0000313" key="8">
    <source>
        <dbReference type="Proteomes" id="UP000324800"/>
    </source>
</evidence>
<gene>
    <name evidence="7" type="ORF">EZS28_020673</name>
</gene>
<keyword evidence="6" id="KW-0175">Coiled coil</keyword>
<keyword evidence="3" id="KW-0547">Nucleotide-binding</keyword>
<dbReference type="Gene3D" id="3.40.50.300">
    <property type="entry name" value="P-loop containing nucleotide triphosphate hydrolases"/>
    <property type="match status" value="2"/>
</dbReference>
<proteinExistence type="inferred from homology"/>
<dbReference type="PANTHER" id="PTHR23359">
    <property type="entry name" value="NUCLEOTIDE KINASE"/>
    <property type="match status" value="1"/>
</dbReference>
<evidence type="ECO:0000313" key="7">
    <source>
        <dbReference type="EMBL" id="KAA6383801.1"/>
    </source>
</evidence>
<organism evidence="7 8">
    <name type="scientific">Streblomastix strix</name>
    <dbReference type="NCBI Taxonomy" id="222440"/>
    <lineage>
        <taxon>Eukaryota</taxon>
        <taxon>Metamonada</taxon>
        <taxon>Preaxostyla</taxon>
        <taxon>Oxymonadida</taxon>
        <taxon>Streblomastigidae</taxon>
        <taxon>Streblomastix</taxon>
    </lineage>
</organism>
<comment type="similarity">
    <text evidence="1 5">Belongs to the adenylate kinase family.</text>
</comment>
<dbReference type="Pfam" id="PF00406">
    <property type="entry name" value="ADK"/>
    <property type="match status" value="1"/>
</dbReference>
<dbReference type="InterPro" id="IPR000850">
    <property type="entry name" value="Adenylat/UMP-CMP_kin"/>
</dbReference>
<dbReference type="InterPro" id="IPR006259">
    <property type="entry name" value="Adenyl_kin_sub"/>
</dbReference>
<dbReference type="CDD" id="cd22961">
    <property type="entry name" value="DD_TEX55-like"/>
    <property type="match status" value="1"/>
</dbReference>
<evidence type="ECO:0000256" key="6">
    <source>
        <dbReference type="SAM" id="Coils"/>
    </source>
</evidence>
<dbReference type="SUPFAM" id="SSF57774">
    <property type="entry name" value="Microbial and mitochondrial ADK, insert 'zinc finger' domain"/>
    <property type="match status" value="1"/>
</dbReference>
<keyword evidence="2 5" id="KW-0808">Transferase</keyword>
<dbReference type="GO" id="GO:0004017">
    <property type="term" value="F:AMP kinase activity"/>
    <property type="evidence" value="ECO:0007669"/>
    <property type="project" value="InterPro"/>
</dbReference>